<dbReference type="Proteomes" id="UP001459277">
    <property type="component" value="Unassembled WGS sequence"/>
</dbReference>
<protein>
    <submittedName>
        <fullName evidence="1">Uncharacterized protein</fullName>
    </submittedName>
</protein>
<evidence type="ECO:0000313" key="2">
    <source>
        <dbReference type="Proteomes" id="UP001459277"/>
    </source>
</evidence>
<dbReference type="AlphaFoldDB" id="A0AAW2CSW3"/>
<sequence length="163" mass="18942">MNAQPSKHLVLINGYTHQGQWYEGDSHLSFRDPYALIECWRSYFNNQILKVIQDLWKDYHFIGSTDKISIFGLQPYDIAIRNLRRIGHTDPREYLTGPCSPLKEICKDPDVLYALLKIICKEEEAGDDHDSEDEWSFKASVTKTHITPTIRNGLIMMKKTLLI</sequence>
<dbReference type="EMBL" id="JAZDWU010000005">
    <property type="protein sequence ID" value="KAL0001372.1"/>
    <property type="molecule type" value="Genomic_DNA"/>
</dbReference>
<proteinExistence type="predicted"/>
<organism evidence="1 2">
    <name type="scientific">Lithocarpus litseifolius</name>
    <dbReference type="NCBI Taxonomy" id="425828"/>
    <lineage>
        <taxon>Eukaryota</taxon>
        <taxon>Viridiplantae</taxon>
        <taxon>Streptophyta</taxon>
        <taxon>Embryophyta</taxon>
        <taxon>Tracheophyta</taxon>
        <taxon>Spermatophyta</taxon>
        <taxon>Magnoliopsida</taxon>
        <taxon>eudicotyledons</taxon>
        <taxon>Gunneridae</taxon>
        <taxon>Pentapetalae</taxon>
        <taxon>rosids</taxon>
        <taxon>fabids</taxon>
        <taxon>Fagales</taxon>
        <taxon>Fagaceae</taxon>
        <taxon>Lithocarpus</taxon>
    </lineage>
</organism>
<accession>A0AAW2CSW3</accession>
<evidence type="ECO:0000313" key="1">
    <source>
        <dbReference type="EMBL" id="KAL0001372.1"/>
    </source>
</evidence>
<gene>
    <name evidence="1" type="ORF">SO802_015153</name>
</gene>
<reference evidence="1 2" key="1">
    <citation type="submission" date="2024-01" db="EMBL/GenBank/DDBJ databases">
        <title>A telomere-to-telomere, gap-free genome of sweet tea (Lithocarpus litseifolius).</title>
        <authorList>
            <person name="Zhou J."/>
        </authorList>
    </citation>
    <scope>NUCLEOTIDE SEQUENCE [LARGE SCALE GENOMIC DNA]</scope>
    <source>
        <strain evidence="1">Zhou-2022a</strain>
        <tissue evidence="1">Leaf</tissue>
    </source>
</reference>
<comment type="caution">
    <text evidence="1">The sequence shown here is derived from an EMBL/GenBank/DDBJ whole genome shotgun (WGS) entry which is preliminary data.</text>
</comment>
<keyword evidence="2" id="KW-1185">Reference proteome</keyword>
<name>A0AAW2CSW3_9ROSI</name>